<dbReference type="Gene3D" id="3.40.50.720">
    <property type="entry name" value="NAD(P)-binding Rossmann-like Domain"/>
    <property type="match status" value="1"/>
</dbReference>
<dbReference type="InterPro" id="IPR042099">
    <property type="entry name" value="ANL_N_sf"/>
</dbReference>
<dbReference type="Gene3D" id="3.40.50.12780">
    <property type="entry name" value="N-terminal domain of ligase-like"/>
    <property type="match status" value="1"/>
</dbReference>
<evidence type="ECO:0000256" key="2">
    <source>
        <dbReference type="ARBA" id="ARBA00022553"/>
    </source>
</evidence>
<dbReference type="PROSITE" id="PS50075">
    <property type="entry name" value="CARRIER"/>
    <property type="match status" value="1"/>
</dbReference>
<feature type="region of interest" description="Disordered" evidence="3">
    <location>
        <begin position="924"/>
        <end position="944"/>
    </location>
</feature>
<dbReference type="InterPro" id="IPR036736">
    <property type="entry name" value="ACP-like_sf"/>
</dbReference>
<dbReference type="PROSITE" id="PS00012">
    <property type="entry name" value="PHOSPHOPANTETHEINE"/>
    <property type="match status" value="1"/>
</dbReference>
<organism evidence="5">
    <name type="scientific">Arcella intermedia</name>
    <dbReference type="NCBI Taxonomy" id="1963864"/>
    <lineage>
        <taxon>Eukaryota</taxon>
        <taxon>Amoebozoa</taxon>
        <taxon>Tubulinea</taxon>
        <taxon>Elardia</taxon>
        <taxon>Arcellinida</taxon>
        <taxon>Sphaerothecina</taxon>
        <taxon>Arcellidae</taxon>
        <taxon>Arcella</taxon>
    </lineage>
</organism>
<feature type="compositionally biased region" description="Basic and acidic residues" evidence="3">
    <location>
        <begin position="932"/>
        <end position="944"/>
    </location>
</feature>
<dbReference type="InterPro" id="IPR006162">
    <property type="entry name" value="Ppantetheine_attach_site"/>
</dbReference>
<dbReference type="Pfam" id="PF00550">
    <property type="entry name" value="PP-binding"/>
    <property type="match status" value="1"/>
</dbReference>
<evidence type="ECO:0000256" key="3">
    <source>
        <dbReference type="SAM" id="MobiDB-lite"/>
    </source>
</evidence>
<sequence>MHDYDLCPPCYERLLPPHVTPEPLLSYKKVHSKITSYPLVSSMFKAAFDSFAFRPLAGWIDEGEVKWLSYEQVMGKAIDFGSGLVKLFGLCPGTHVAISASNSPEWVIADVAAIFYSLVVVPIHVSLSGEPLEAYLRRTDVSVVICEENALPKFAHIAQTNSFLKAIISIENGHKFLNINNLEEDSYPAEYMESVNLLMKSSPPVLPMTAVAAIGEKVMVDPYVNQEKSSLFTIVSTSGSTGTPKGSKFTNQLWRANISDFKLLTPDLLPLVNIAMGSFVHISEREVLHSTILWGGRIGITSDLDNLLVDIKKFAPSEVSSTPRFWNVVMGEFEKQLFIQKTIQVGTDESLIRKQLLKEFSGILGHRVQEIGVGGAAVSPLLYKFLKECFPSASVKQGYGSTEAGSIADSDGKLYYFVQHKLIDVPELGYFSTDKPFPRGELCIKSRAMVEGYYNQPEETAQSFDEEGFFHTGDVVELIGERQVKIIDRSKNIFKLSQGEFISPEPLENIYQTSRLVDQILITFGDFTVYTQTCVSAVIVPHHDVVMDWWKKGGQEEMDVKLIFQTTLFLDYLREELKSIAQKHGVRSYELPGALVIDTERWTIQNGFLTTSGKKCRPKLNMYYRERVNDALSKFSEELEKRKMQFSLMELVSKVINVPESSINKNGRFVDVGGDSLSAIRLVQLAKQELDVDLPIEQLYQKNFEELQALISKKVTINETLPTNEDLYHDAVLPSDIQPNTIRFESFSNVLLTGATGFLGAFILLEILKQHKECKVYCLVRRNQNQPSSQERLVAVLKKLKVWDDIPRDTWENRVVVIEGDVSKSDFGLPKQTLHELESTVDVIYHCGAMVNSVLPYHLLKPHNVDGTINIIRFSTQQKQKLINFISTISIFPPRDIMRMNNKITEHHKIFNTTKAKVNQFHLNNQHLPTQRHNENEQQDYRRL</sequence>
<dbReference type="PANTHER" id="PTHR43272">
    <property type="entry name" value="LONG-CHAIN-FATTY-ACID--COA LIGASE"/>
    <property type="match status" value="1"/>
</dbReference>
<dbReference type="SUPFAM" id="SSF56801">
    <property type="entry name" value="Acetyl-CoA synthetase-like"/>
    <property type="match status" value="1"/>
</dbReference>
<evidence type="ECO:0000259" key="4">
    <source>
        <dbReference type="PROSITE" id="PS50075"/>
    </source>
</evidence>
<dbReference type="InterPro" id="IPR013120">
    <property type="entry name" value="FAR_NAD-bd"/>
</dbReference>
<evidence type="ECO:0000313" key="5">
    <source>
        <dbReference type="EMBL" id="NDV29336.1"/>
    </source>
</evidence>
<dbReference type="SUPFAM" id="SSF51735">
    <property type="entry name" value="NAD(P)-binding Rossmann-fold domains"/>
    <property type="match status" value="1"/>
</dbReference>
<feature type="domain" description="Carrier" evidence="4">
    <location>
        <begin position="639"/>
        <end position="718"/>
    </location>
</feature>
<dbReference type="Gene3D" id="1.10.1200.10">
    <property type="entry name" value="ACP-like"/>
    <property type="match status" value="1"/>
</dbReference>
<dbReference type="InterPro" id="IPR009081">
    <property type="entry name" value="PP-bd_ACP"/>
</dbReference>
<dbReference type="InterPro" id="IPR000873">
    <property type="entry name" value="AMP-dep_synth/lig_dom"/>
</dbReference>
<dbReference type="EMBL" id="GIBP01000367">
    <property type="protein sequence ID" value="NDV29336.1"/>
    <property type="molecule type" value="Transcribed_RNA"/>
</dbReference>
<proteinExistence type="predicted"/>
<keyword evidence="1" id="KW-0596">Phosphopantetheine</keyword>
<dbReference type="GO" id="GO:0016020">
    <property type="term" value="C:membrane"/>
    <property type="evidence" value="ECO:0007669"/>
    <property type="project" value="TreeGrafter"/>
</dbReference>
<dbReference type="GO" id="GO:0005783">
    <property type="term" value="C:endoplasmic reticulum"/>
    <property type="evidence" value="ECO:0007669"/>
    <property type="project" value="TreeGrafter"/>
</dbReference>
<evidence type="ECO:0000256" key="1">
    <source>
        <dbReference type="ARBA" id="ARBA00022450"/>
    </source>
</evidence>
<accession>A0A6B2KX82</accession>
<dbReference type="Pfam" id="PF07993">
    <property type="entry name" value="NAD_binding_4"/>
    <property type="match status" value="1"/>
</dbReference>
<reference evidence="5" key="1">
    <citation type="journal article" date="2020" name="J. Eukaryot. Microbiol.">
        <title>De novo Sequencing, Assembly and Annotation of the Transcriptome for the Free-Living Testate Amoeba Arcella intermedia.</title>
        <authorList>
            <person name="Ribeiro G.M."/>
            <person name="Porfirio-Sousa A.L."/>
            <person name="Maurer-Alcala X.X."/>
            <person name="Katz L.A."/>
            <person name="Lahr D.J.G."/>
        </authorList>
    </citation>
    <scope>NUCLEOTIDE SEQUENCE</scope>
</reference>
<name>A0A6B2KX82_9EUKA</name>
<dbReference type="InterPro" id="IPR036291">
    <property type="entry name" value="NAD(P)-bd_dom_sf"/>
</dbReference>
<dbReference type="AlphaFoldDB" id="A0A6B2KX82"/>
<keyword evidence="2" id="KW-0597">Phosphoprotein</keyword>
<protein>
    <recommendedName>
        <fullName evidence="4">Carrier domain-containing protein</fullName>
    </recommendedName>
</protein>
<dbReference type="GO" id="GO:0004467">
    <property type="term" value="F:long-chain fatty acid-CoA ligase activity"/>
    <property type="evidence" value="ECO:0007669"/>
    <property type="project" value="TreeGrafter"/>
</dbReference>
<dbReference type="PANTHER" id="PTHR43272:SF91">
    <property type="entry name" value="CARRIER DOMAIN-CONTAINING PROTEIN"/>
    <property type="match status" value="1"/>
</dbReference>
<dbReference type="Pfam" id="PF00501">
    <property type="entry name" value="AMP-binding"/>
    <property type="match status" value="1"/>
</dbReference>
<dbReference type="SUPFAM" id="SSF47336">
    <property type="entry name" value="ACP-like"/>
    <property type="match status" value="1"/>
</dbReference>